<evidence type="ECO:0000259" key="2">
    <source>
        <dbReference type="Pfam" id="PF05193"/>
    </source>
</evidence>
<dbReference type="GO" id="GO:0046872">
    <property type="term" value="F:metal ion binding"/>
    <property type="evidence" value="ECO:0007669"/>
    <property type="project" value="InterPro"/>
</dbReference>
<protein>
    <submittedName>
        <fullName evidence="3">Putative Zn-dependent peptidase</fullName>
    </submittedName>
</protein>
<proteinExistence type="predicted"/>
<sequence>MKKIIFSLLVIAGSFAANAQVDRSTMPKAGPAPEINLSKPQSFELKNGLKVIVVENHKLPRVAYTLTLDNPPIQEGEKTGAAALSGALLGKGSKSISKDDYNEEVDFMGARINFGSQYASASGLTQYSDRILELLADAAINPNFTEEEFSKEKALLIDNLKTNEKSVSAAANTASRALLYGKNHPKGEFETPAGLENITLADAKAFYTKAFIPNNAYLVVVGDVDFKNIKKLVTKHFSGWKKGTALPSTFKSPENVAATEIDFIDMPNAVQSEVIVENLVSLKMSDPDYFPVLMANQILGGGGEGRLFLNLREDKGYTYGAYSSIGNDKYGMTSFNASASVRNMVTDSSVVAFLEEIDKIRETPISEKDLKNAKAKYVGSFVRSLEQPATVARFALNIETENLPEDFYQNYLSKINAVTIADVQRVAKKYFLTDNTRIVIAGKGSEILENLEKVNFKGKMIPVKFYDKEGNSVEKPTYEVALPEGVTTETVLNSYLQAIGGKDKVEALQSLIMMGEGSVQGTPLKLTIKKTSNGQFLQEISVMGNVMSKQVLDGETAIITAQGQTITPNAEQVEALKAESAIVPELDMLANETISLKGIEKVDSKNAYVIAISDKKNAFFDIESGLKLKEETTQEMQGQSFVQAVMFSDYKEVNGVKFPFMMSQSMGPQNIEFTFTEVKVNEGVSDADFK</sequence>
<dbReference type="SUPFAM" id="SSF63411">
    <property type="entry name" value="LuxS/MPP-like metallohydrolase"/>
    <property type="match status" value="2"/>
</dbReference>
<dbReference type="Pfam" id="PF05193">
    <property type="entry name" value="Peptidase_M16_C"/>
    <property type="match status" value="1"/>
</dbReference>
<dbReference type="InterPro" id="IPR011249">
    <property type="entry name" value="Metalloenz_LuxS/M16"/>
</dbReference>
<dbReference type="OrthoDB" id="9811314at2"/>
<dbReference type="InterPro" id="IPR050361">
    <property type="entry name" value="MPP/UQCRC_Complex"/>
</dbReference>
<reference evidence="3 4" key="1">
    <citation type="submission" date="2018-07" db="EMBL/GenBank/DDBJ databases">
        <title>Leeuwenhoekiella genomics.</title>
        <authorList>
            <person name="Tahon G."/>
            <person name="Willems A."/>
        </authorList>
    </citation>
    <scope>NUCLEOTIDE SEQUENCE [LARGE SCALE GENOMIC DNA]</scope>
    <source>
        <strain evidence="3 4">LMG 22550</strain>
    </source>
</reference>
<name>A0A4Q0P609_9FLAO</name>
<dbReference type="Gene3D" id="3.30.830.10">
    <property type="entry name" value="Metalloenzyme, LuxS/M16 peptidase-like"/>
    <property type="match status" value="2"/>
</dbReference>
<dbReference type="Proteomes" id="UP000289238">
    <property type="component" value="Unassembled WGS sequence"/>
</dbReference>
<evidence type="ECO:0000256" key="1">
    <source>
        <dbReference type="SAM" id="SignalP"/>
    </source>
</evidence>
<dbReference type="PANTHER" id="PTHR11851">
    <property type="entry name" value="METALLOPROTEASE"/>
    <property type="match status" value="1"/>
</dbReference>
<gene>
    <name evidence="3" type="ORF">DSM00_2141</name>
</gene>
<keyword evidence="4" id="KW-1185">Reference proteome</keyword>
<feature type="signal peptide" evidence="1">
    <location>
        <begin position="1"/>
        <end position="19"/>
    </location>
</feature>
<dbReference type="AlphaFoldDB" id="A0A4Q0P609"/>
<evidence type="ECO:0000313" key="4">
    <source>
        <dbReference type="Proteomes" id="UP000289238"/>
    </source>
</evidence>
<evidence type="ECO:0000313" key="3">
    <source>
        <dbReference type="EMBL" id="RXG22077.1"/>
    </source>
</evidence>
<comment type="caution">
    <text evidence="3">The sequence shown here is derived from an EMBL/GenBank/DDBJ whole genome shotgun (WGS) entry which is preliminary data.</text>
</comment>
<feature type="domain" description="Peptidase M16 C-terminal" evidence="2">
    <location>
        <begin position="197"/>
        <end position="376"/>
    </location>
</feature>
<feature type="chain" id="PRO_5020994796" evidence="1">
    <location>
        <begin position="20"/>
        <end position="690"/>
    </location>
</feature>
<dbReference type="RefSeq" id="WP_128757976.1">
    <property type="nucleotide sequence ID" value="NZ_QOVM01000004.1"/>
</dbReference>
<accession>A0A4Q0P609</accession>
<dbReference type="InterPro" id="IPR007863">
    <property type="entry name" value="Peptidase_M16_C"/>
</dbReference>
<organism evidence="3 4">
    <name type="scientific">Leeuwenhoekiella aequorea</name>
    <dbReference type="NCBI Taxonomy" id="283736"/>
    <lineage>
        <taxon>Bacteria</taxon>
        <taxon>Pseudomonadati</taxon>
        <taxon>Bacteroidota</taxon>
        <taxon>Flavobacteriia</taxon>
        <taxon>Flavobacteriales</taxon>
        <taxon>Flavobacteriaceae</taxon>
        <taxon>Leeuwenhoekiella</taxon>
    </lineage>
</organism>
<keyword evidence="1" id="KW-0732">Signal</keyword>
<dbReference type="EMBL" id="QOVM01000004">
    <property type="protein sequence ID" value="RXG22077.1"/>
    <property type="molecule type" value="Genomic_DNA"/>
</dbReference>